<dbReference type="EMBL" id="CP092620">
    <property type="protein sequence ID" value="UMM15216.1"/>
    <property type="molecule type" value="Genomic_DNA"/>
</dbReference>
<protein>
    <submittedName>
        <fullName evidence="2">Uncharacterized protein</fullName>
    </submittedName>
</protein>
<accession>A0AAE9E6W6</accession>
<dbReference type="AlphaFoldDB" id="A0AAE9E6W6"/>
<keyword evidence="1" id="KW-1133">Transmembrane helix</keyword>
<evidence type="ECO:0000313" key="3">
    <source>
        <dbReference type="Proteomes" id="UP000829354"/>
    </source>
</evidence>
<name>A0AAE9E6W6_CAEBR</name>
<reference evidence="2 3" key="1">
    <citation type="submission" date="2022-04" db="EMBL/GenBank/DDBJ databases">
        <title>Chromosome-level reference genomes for two strains of Caenorhabditis briggsae: an improved platform for comparative genomics.</title>
        <authorList>
            <person name="Stevens L."/>
            <person name="Andersen E."/>
        </authorList>
    </citation>
    <scope>NUCLEOTIDE SEQUENCE [LARGE SCALE GENOMIC DNA]</scope>
    <source>
        <strain evidence="2">VX34</strain>
        <tissue evidence="2">Whole-organism</tissue>
    </source>
</reference>
<sequence length="85" mass="9546">MSAVFTDIEMSPIRRAPQTRRQKFVAWLIALLVIAVMSIHVTFVIYVYTWHQEDDGNLTTTTEASVDAWTAGSSGRANFLHPPPI</sequence>
<keyword evidence="1" id="KW-0812">Transmembrane</keyword>
<dbReference type="Proteomes" id="UP000829354">
    <property type="component" value="Chromosome I"/>
</dbReference>
<gene>
    <name evidence="2" type="ORF">L5515_002732</name>
</gene>
<feature type="transmembrane region" description="Helical" evidence="1">
    <location>
        <begin position="24"/>
        <end position="48"/>
    </location>
</feature>
<proteinExistence type="predicted"/>
<keyword evidence="3" id="KW-1185">Reference proteome</keyword>
<evidence type="ECO:0000313" key="2">
    <source>
        <dbReference type="EMBL" id="UMM15216.1"/>
    </source>
</evidence>
<organism evidence="2 3">
    <name type="scientific">Caenorhabditis briggsae</name>
    <dbReference type="NCBI Taxonomy" id="6238"/>
    <lineage>
        <taxon>Eukaryota</taxon>
        <taxon>Metazoa</taxon>
        <taxon>Ecdysozoa</taxon>
        <taxon>Nematoda</taxon>
        <taxon>Chromadorea</taxon>
        <taxon>Rhabditida</taxon>
        <taxon>Rhabditina</taxon>
        <taxon>Rhabditomorpha</taxon>
        <taxon>Rhabditoidea</taxon>
        <taxon>Rhabditidae</taxon>
        <taxon>Peloderinae</taxon>
        <taxon>Caenorhabditis</taxon>
    </lineage>
</organism>
<keyword evidence="1" id="KW-0472">Membrane</keyword>
<evidence type="ECO:0000256" key="1">
    <source>
        <dbReference type="SAM" id="Phobius"/>
    </source>
</evidence>